<accession>L1NAB0</accession>
<evidence type="ECO:0000313" key="1">
    <source>
        <dbReference type="EMBL" id="EKY00215.1"/>
    </source>
</evidence>
<organism evidence="1 2">
    <name type="scientific">Porphyromonas catoniae F0037</name>
    <dbReference type="NCBI Taxonomy" id="1127696"/>
    <lineage>
        <taxon>Bacteria</taxon>
        <taxon>Pseudomonadati</taxon>
        <taxon>Bacteroidota</taxon>
        <taxon>Bacteroidia</taxon>
        <taxon>Bacteroidales</taxon>
        <taxon>Porphyromonadaceae</taxon>
        <taxon>Porphyromonas</taxon>
    </lineage>
</organism>
<gene>
    <name evidence="1" type="ORF">HMPREF9134_01546</name>
</gene>
<protein>
    <submittedName>
        <fullName evidence="1">Uncharacterized protein</fullName>
    </submittedName>
</protein>
<name>L1NAB0_9PORP</name>
<sequence>MSLIKRLIGWFSFELPSQLNSGSISFLGELYLALLSLKHYFYHMTSRAHQIEVISKPLSLAKEIGACLSIGSYSNCTA</sequence>
<evidence type="ECO:0000313" key="2">
    <source>
        <dbReference type="Proteomes" id="UP000010408"/>
    </source>
</evidence>
<reference evidence="1 2" key="1">
    <citation type="submission" date="2012-05" db="EMBL/GenBank/DDBJ databases">
        <authorList>
            <person name="Weinstock G."/>
            <person name="Sodergren E."/>
            <person name="Lobos E.A."/>
            <person name="Fulton L."/>
            <person name="Fulton R."/>
            <person name="Courtney L."/>
            <person name="Fronick C."/>
            <person name="O'Laughlin M."/>
            <person name="Godfrey J."/>
            <person name="Wilson R.M."/>
            <person name="Miner T."/>
            <person name="Farmer C."/>
            <person name="Delehaunty K."/>
            <person name="Cordes M."/>
            <person name="Minx P."/>
            <person name="Tomlinson C."/>
            <person name="Chen J."/>
            <person name="Wollam A."/>
            <person name="Pepin K.H."/>
            <person name="Bhonagiri V."/>
            <person name="Zhang X."/>
            <person name="Suruliraj S."/>
            <person name="Warren W."/>
            <person name="Mitreva M."/>
            <person name="Mardis E.R."/>
            <person name="Wilson R.K."/>
        </authorList>
    </citation>
    <scope>NUCLEOTIDE SEQUENCE [LARGE SCALE GENOMIC DNA]</scope>
    <source>
        <strain evidence="1 2">F0037</strain>
    </source>
</reference>
<dbReference type="HOGENOM" id="CLU_2619031_0_0_10"/>
<dbReference type="Proteomes" id="UP000010408">
    <property type="component" value="Unassembled WGS sequence"/>
</dbReference>
<proteinExistence type="predicted"/>
<dbReference type="AlphaFoldDB" id="L1NAB0"/>
<comment type="caution">
    <text evidence="1">The sequence shown here is derived from an EMBL/GenBank/DDBJ whole genome shotgun (WGS) entry which is preliminary data.</text>
</comment>
<dbReference type="EMBL" id="AMEQ01000040">
    <property type="protein sequence ID" value="EKY00215.1"/>
    <property type="molecule type" value="Genomic_DNA"/>
</dbReference>